<dbReference type="PANTHER" id="PTHR45690:SF3">
    <property type="entry name" value="NACHT DOMAIN-CONTAINING PROTEIN"/>
    <property type="match status" value="1"/>
</dbReference>
<dbReference type="Gene3D" id="3.80.10.10">
    <property type="entry name" value="Ribonuclease Inhibitor"/>
    <property type="match status" value="1"/>
</dbReference>
<dbReference type="InterPro" id="IPR050637">
    <property type="entry name" value="NLRP_innate_immun_reg"/>
</dbReference>
<proteinExistence type="predicted"/>
<protein>
    <submittedName>
        <fullName evidence="1">Uncharacterized protein</fullName>
    </submittedName>
</protein>
<evidence type="ECO:0000313" key="1">
    <source>
        <dbReference type="EMBL" id="TKC47696.1"/>
    </source>
</evidence>
<dbReference type="AlphaFoldDB" id="A0A4U1FFP1"/>
<sequence>ERNVLSDIYNEQLADALSSNPNLIELLLYCNALRSWGDLTAALISNKNVIRMDLRSNDLGLSGMELLCEGLQQPKCRMQMIQLRKCPLEVLKICQVTAAACEELTPTLSVNQSLAELDLNLNDLGNLSAAASGGYPENDRVYLTNNVLGNTAANFKSSGYLEQATEDWQHFT</sequence>
<dbReference type="GO" id="GO:0043124">
    <property type="term" value="P:negative regulation of canonical NF-kappaB signal transduction"/>
    <property type="evidence" value="ECO:0007669"/>
    <property type="project" value="TreeGrafter"/>
</dbReference>
<comment type="caution">
    <text evidence="1">The sequence shown here is derived from an EMBL/GenBank/DDBJ whole genome shotgun (WGS) entry which is preliminary data.</text>
</comment>
<name>A0A4U1FFP1_MONMO</name>
<feature type="non-terminal residue" evidence="1">
    <location>
        <position position="1"/>
    </location>
</feature>
<organism evidence="1 2">
    <name type="scientific">Monodon monoceros</name>
    <name type="common">Narwhal</name>
    <name type="synonym">Ceratodon monodon</name>
    <dbReference type="NCBI Taxonomy" id="40151"/>
    <lineage>
        <taxon>Eukaryota</taxon>
        <taxon>Metazoa</taxon>
        <taxon>Chordata</taxon>
        <taxon>Craniata</taxon>
        <taxon>Vertebrata</taxon>
        <taxon>Euteleostomi</taxon>
        <taxon>Mammalia</taxon>
        <taxon>Eutheria</taxon>
        <taxon>Laurasiatheria</taxon>
        <taxon>Artiodactyla</taxon>
        <taxon>Whippomorpha</taxon>
        <taxon>Cetacea</taxon>
        <taxon>Odontoceti</taxon>
        <taxon>Monodontidae</taxon>
        <taxon>Monodon</taxon>
    </lineage>
</organism>
<dbReference type="GO" id="GO:0005737">
    <property type="term" value="C:cytoplasm"/>
    <property type="evidence" value="ECO:0007669"/>
    <property type="project" value="TreeGrafter"/>
</dbReference>
<evidence type="ECO:0000313" key="2">
    <source>
        <dbReference type="Proteomes" id="UP000308365"/>
    </source>
</evidence>
<dbReference type="GO" id="GO:0071345">
    <property type="term" value="P:cellular response to cytokine stimulus"/>
    <property type="evidence" value="ECO:0007669"/>
    <property type="project" value="TreeGrafter"/>
</dbReference>
<dbReference type="GO" id="GO:0045345">
    <property type="term" value="P:positive regulation of MHC class I biosynthetic process"/>
    <property type="evidence" value="ECO:0007669"/>
    <property type="project" value="TreeGrafter"/>
</dbReference>
<accession>A0A4U1FFP1</accession>
<dbReference type="SMART" id="SM00368">
    <property type="entry name" value="LRR_RI"/>
    <property type="match status" value="1"/>
</dbReference>
<dbReference type="SUPFAM" id="SSF52047">
    <property type="entry name" value="RNI-like"/>
    <property type="match status" value="1"/>
</dbReference>
<dbReference type="EMBL" id="RWIC01000197">
    <property type="protein sequence ID" value="TKC47696.1"/>
    <property type="molecule type" value="Genomic_DNA"/>
</dbReference>
<dbReference type="InterPro" id="IPR032675">
    <property type="entry name" value="LRR_dom_sf"/>
</dbReference>
<dbReference type="Proteomes" id="UP000308365">
    <property type="component" value="Unassembled WGS sequence"/>
</dbReference>
<dbReference type="GO" id="GO:0050728">
    <property type="term" value="P:negative regulation of inflammatory response"/>
    <property type="evidence" value="ECO:0007669"/>
    <property type="project" value="TreeGrafter"/>
</dbReference>
<dbReference type="PANTHER" id="PTHR45690">
    <property type="entry name" value="NACHT, LRR AND PYD DOMAINS-CONTAINING PROTEIN 12"/>
    <property type="match status" value="1"/>
</dbReference>
<reference evidence="2" key="1">
    <citation type="journal article" date="2019" name="IScience">
        <title>Narwhal Genome Reveals Long-Term Low Genetic Diversity despite Current Large Abundance Size.</title>
        <authorList>
            <person name="Westbury M.V."/>
            <person name="Petersen B."/>
            <person name="Garde E."/>
            <person name="Heide-Jorgensen M.P."/>
            <person name="Lorenzen E.D."/>
        </authorList>
    </citation>
    <scope>NUCLEOTIDE SEQUENCE [LARGE SCALE GENOMIC DNA]</scope>
</reference>
<gene>
    <name evidence="1" type="ORF">EI555_001692</name>
</gene>